<name>A0A327R5D5_9FLAO</name>
<keyword evidence="2" id="KW-1185">Reference proteome</keyword>
<dbReference type="OrthoDB" id="677427at2"/>
<proteinExistence type="predicted"/>
<accession>A0A327R5D5</accession>
<organism evidence="1 2">
    <name type="scientific">Olleya aquimaris</name>
    <dbReference type="NCBI Taxonomy" id="639310"/>
    <lineage>
        <taxon>Bacteria</taxon>
        <taxon>Pseudomonadati</taxon>
        <taxon>Bacteroidota</taxon>
        <taxon>Flavobacteriia</taxon>
        <taxon>Flavobacteriales</taxon>
        <taxon>Flavobacteriaceae</taxon>
    </lineage>
</organism>
<reference evidence="1 2" key="1">
    <citation type="submission" date="2018-06" db="EMBL/GenBank/DDBJ databases">
        <title>Genomic Encyclopedia of Archaeal and Bacterial Type Strains, Phase II (KMG-II): from individual species to whole genera.</title>
        <authorList>
            <person name="Goeker M."/>
        </authorList>
    </citation>
    <scope>NUCLEOTIDE SEQUENCE [LARGE SCALE GENOMIC DNA]</scope>
    <source>
        <strain evidence="1 2">DSM 24464</strain>
    </source>
</reference>
<dbReference type="Proteomes" id="UP000248703">
    <property type="component" value="Unassembled WGS sequence"/>
</dbReference>
<dbReference type="RefSeq" id="WP_111660923.1">
    <property type="nucleotide sequence ID" value="NZ_QLLO01000013.1"/>
</dbReference>
<gene>
    <name evidence="1" type="ORF">LY08_02687</name>
</gene>
<sequence length="157" mass="18433">MKLRLLFPLLFGFVMFTQQGTAQTKKKLQTQLVKYDKNVDAPLTAKELAMLKEVYQDKLQKYVLSNKQRVKDFKHLLRNRIVITEIPNMTDDSKYTLLSKVKLFNNYNPNLTRDETFNSSTFNPLKYNLGFFTSGSSIFKIDNTNYYIIIKPQTIKK</sequence>
<dbReference type="AlphaFoldDB" id="A0A327R5D5"/>
<evidence type="ECO:0000313" key="1">
    <source>
        <dbReference type="EMBL" id="RAJ11801.1"/>
    </source>
</evidence>
<evidence type="ECO:0000313" key="2">
    <source>
        <dbReference type="Proteomes" id="UP000248703"/>
    </source>
</evidence>
<protein>
    <submittedName>
        <fullName evidence="1">Uncharacterized protein</fullName>
    </submittedName>
</protein>
<comment type="caution">
    <text evidence="1">The sequence shown here is derived from an EMBL/GenBank/DDBJ whole genome shotgun (WGS) entry which is preliminary data.</text>
</comment>
<dbReference type="EMBL" id="QLLO01000013">
    <property type="protein sequence ID" value="RAJ11801.1"/>
    <property type="molecule type" value="Genomic_DNA"/>
</dbReference>